<feature type="domain" description="PAS" evidence="18">
    <location>
        <begin position="498"/>
        <end position="568"/>
    </location>
</feature>
<dbReference type="SUPFAM" id="SSF55785">
    <property type="entry name" value="PYP-like sensor domain (PAS domain)"/>
    <property type="match status" value="6"/>
</dbReference>
<evidence type="ECO:0000256" key="7">
    <source>
        <dbReference type="ARBA" id="ARBA00022692"/>
    </source>
</evidence>
<dbReference type="CDD" id="cd00130">
    <property type="entry name" value="PAS"/>
    <property type="match status" value="5"/>
</dbReference>
<dbReference type="SUPFAM" id="SSF55874">
    <property type="entry name" value="ATPase domain of HSP90 chaperone/DNA topoisomerase II/histidine kinase"/>
    <property type="match status" value="1"/>
</dbReference>
<evidence type="ECO:0000259" key="19">
    <source>
        <dbReference type="PROSITE" id="PS50113"/>
    </source>
</evidence>
<evidence type="ECO:0000256" key="4">
    <source>
        <dbReference type="ARBA" id="ARBA00022475"/>
    </source>
</evidence>
<dbReference type="InterPro" id="IPR001610">
    <property type="entry name" value="PAC"/>
</dbReference>
<dbReference type="InterPro" id="IPR036097">
    <property type="entry name" value="HisK_dim/P_sf"/>
</dbReference>
<dbReference type="SUPFAM" id="SSF52172">
    <property type="entry name" value="CheY-like"/>
    <property type="match status" value="1"/>
</dbReference>
<keyword evidence="6" id="KW-0808">Transferase</keyword>
<keyword evidence="7" id="KW-0812">Transmembrane</keyword>
<keyword evidence="22" id="KW-1185">Reference proteome</keyword>
<dbReference type="Pfam" id="PF00989">
    <property type="entry name" value="PAS"/>
    <property type="match status" value="1"/>
</dbReference>
<keyword evidence="12" id="KW-0902">Two-component regulatory system</keyword>
<keyword evidence="10" id="KW-0067">ATP-binding</keyword>
<evidence type="ECO:0000256" key="9">
    <source>
        <dbReference type="ARBA" id="ARBA00022777"/>
    </source>
</evidence>
<dbReference type="PROSITE" id="PS50109">
    <property type="entry name" value="HIS_KIN"/>
    <property type="match status" value="1"/>
</dbReference>
<evidence type="ECO:0000256" key="5">
    <source>
        <dbReference type="ARBA" id="ARBA00022553"/>
    </source>
</evidence>
<proteinExistence type="predicted"/>
<keyword evidence="13" id="KW-0472">Membrane</keyword>
<evidence type="ECO:0000256" key="3">
    <source>
        <dbReference type="ARBA" id="ARBA00012438"/>
    </source>
</evidence>
<feature type="modified residue" description="4-aspartylphosphate" evidence="15">
    <location>
        <position position="1304"/>
    </location>
</feature>
<organism evidence="21 22">
    <name type="scientific">Pontibacter qinzhouensis</name>
    <dbReference type="NCBI Taxonomy" id="2603253"/>
    <lineage>
        <taxon>Bacteria</taxon>
        <taxon>Pseudomonadati</taxon>
        <taxon>Bacteroidota</taxon>
        <taxon>Cytophagia</taxon>
        <taxon>Cytophagales</taxon>
        <taxon>Hymenobacteraceae</taxon>
        <taxon>Pontibacter</taxon>
    </lineage>
</organism>
<dbReference type="InterPro" id="IPR011006">
    <property type="entry name" value="CheY-like_superfamily"/>
</dbReference>
<dbReference type="NCBIfam" id="TIGR00229">
    <property type="entry name" value="sensory_box"/>
    <property type="match status" value="5"/>
</dbReference>
<feature type="domain" description="PAS" evidence="18">
    <location>
        <begin position="618"/>
        <end position="664"/>
    </location>
</feature>
<dbReference type="SMART" id="SM00091">
    <property type="entry name" value="PAS"/>
    <property type="match status" value="7"/>
</dbReference>
<dbReference type="SUPFAM" id="SSF47384">
    <property type="entry name" value="Homodimeric domain of signal transducing histidine kinase"/>
    <property type="match status" value="1"/>
</dbReference>
<feature type="domain" description="PAC" evidence="19">
    <location>
        <begin position="692"/>
        <end position="743"/>
    </location>
</feature>
<dbReference type="InterPro" id="IPR036641">
    <property type="entry name" value="HPT_dom_sf"/>
</dbReference>
<evidence type="ECO:0000256" key="6">
    <source>
        <dbReference type="ARBA" id="ARBA00022679"/>
    </source>
</evidence>
<comment type="subcellular location">
    <subcellularLocation>
        <location evidence="2">Cell membrane</location>
        <topology evidence="2">Multi-pass membrane protein</topology>
    </subcellularLocation>
</comment>
<dbReference type="SMART" id="SM00387">
    <property type="entry name" value="HATPase_c"/>
    <property type="match status" value="1"/>
</dbReference>
<dbReference type="Gene3D" id="3.30.565.10">
    <property type="entry name" value="Histidine kinase-like ATPase, C-terminal domain"/>
    <property type="match status" value="1"/>
</dbReference>
<feature type="domain" description="PAC" evidence="19">
    <location>
        <begin position="314"/>
        <end position="367"/>
    </location>
</feature>
<comment type="catalytic activity">
    <reaction evidence="1">
        <text>ATP + protein L-histidine = ADP + protein N-phospho-L-histidine.</text>
        <dbReference type="EC" id="2.7.13.3"/>
    </reaction>
</comment>
<evidence type="ECO:0000256" key="15">
    <source>
        <dbReference type="PROSITE-ProRule" id="PRU00169"/>
    </source>
</evidence>
<dbReference type="Pfam" id="PF02518">
    <property type="entry name" value="HATPase_c"/>
    <property type="match status" value="1"/>
</dbReference>
<dbReference type="PANTHER" id="PTHR45339">
    <property type="entry name" value="HYBRID SIGNAL TRANSDUCTION HISTIDINE KINASE J"/>
    <property type="match status" value="1"/>
</dbReference>
<keyword evidence="4" id="KW-1003">Cell membrane</keyword>
<feature type="domain" description="PAS" evidence="18">
    <location>
        <begin position="871"/>
        <end position="944"/>
    </location>
</feature>
<sequence length="1510" mass="170133">MMHDQNQDSALAVLLFEKLQYGILVTDGQGTIVSVNDAFAAYVALPAPAYSYAGKPISSLGEYAFLAQPAVAPGKSAGPVTTRITVDGTDFRCQVVAGIEVAGAGATGIACILSAEDALDTVPQKPDPKQQQTFTDHNPNPVFSVSYEGELLYRNAAAHKLLQQLSAKRQAALGKLLLRKIRKADKDLYTGECVVYLGQSYYNFSVVHDQHHEFVRLYLIDISTKRQAQQALKESQRLVHNIMRTVPGIIFIYEPATGKTLYTNSYVEQVLGYNSVDVAIMGETFLFSIICEDQVEQVRARLQRIAHSPSDDVDELEYKVKDKAGNVRWLACRESVFERNAAGQVTQVIGSAIDITEQKRHTQLLAKQKAFYESILDTISSEIVVFDHELRYKYVNPSAIKEKEVRDWMLGKNNTEFAAFRNLPEERFLHRSKHLKEALEKKAPVQMSETITDEAGAATHVIREINPLIDEKGRVKLLVTSGQDVTALHNAQQEALTSEAYNKAILRAIPDLVFIVDKDGTFKAANNSAYIPMGMTEAELVGKNLRSLLPQQLADQFQEHFDQVLRTGQIATLKHNHDSAKGTIFCETRVLKYDDDTLLMMVRNITEQHENELLLKEKDELLRQIMDNSFNLIYVKDAAGIYSYVNNTFAAYVGRPAEEIIDKTASGVLRQAAQNAAVQETDAKVLRTMCQHTIEEPFTIYNGQEAWLRIVKKPLVARSGEVQILSIATDITEEKQAKLQLQKSEELYRLLSENSKDVICLHDTDGTITFISKSVEDLFGYTQSEMIGMSPFALLHPDDAVQVNSDTLREVLAQKNNTMVDLRLRRKEGEYIWVEVAIKPIVNKEGETYKIQTSFRDISDRKKASEALKSSEKKYRELIKHSQAYILTHDMEGNILSVNPYLLHQLGLAEADVLGKGFQLFFSYTSAQSYQEYLQQFDKVSAAEGLFTITDREGERRYLYCQSYKVQEQGDAPYLIAIAQDITERILIEEELKRAKDVAEESARAKENFLANMSHEIRTPMNGIMGMAGLLGKTELTPAQKNYLNIIRHSSDNLLVVINDILDFSKLEAGKITIEHIPFNLSDTVTQAYETLKYKAEEKEVSYRLKPFPPELATLMGDPYRLNQILLNLLNNAIKFTEQGFVELSVRLVHQNEELQELEFMVQDTGIGIPEDKRESIFEGFTQAYSSTTRKYGGTGLGLNISKALVEMQKGHIWVESQKDKGSSFKFTIPYKKSKSQINPEPAAELNFSELQHLHVLLAEDNEVNVFLARSIMEEWGATVDVALNGVKAVEMAKEHYYDVILMDIQMPELNGLDATQLIRLLPDQKKANVPIIALTANVIKGDAEKYIDAGMNDYVSKPFQEEELFLKIKAALPADAPKTMAEEERAVYQVQVQEEEPDQPLYDLSLLEKMTRGNQNMIRRTKQIFVDTVPKTVTELELKYKAADWPGVSATAHKLKPTYDLLGIEKLHKVIREIELNAKQQANLPEIGAQVQLVVQVSDQVVQQLQKEL</sequence>
<dbReference type="RefSeq" id="WP_147920648.1">
    <property type="nucleotide sequence ID" value="NZ_VRTY01000012.1"/>
</dbReference>
<dbReference type="InterPro" id="IPR036890">
    <property type="entry name" value="HATPase_C_sf"/>
</dbReference>
<dbReference type="Proteomes" id="UP000321926">
    <property type="component" value="Unassembled WGS sequence"/>
</dbReference>
<dbReference type="PROSITE" id="PS50894">
    <property type="entry name" value="HPT"/>
    <property type="match status" value="1"/>
</dbReference>
<dbReference type="PROSITE" id="PS50112">
    <property type="entry name" value="PAS"/>
    <property type="match status" value="5"/>
</dbReference>
<dbReference type="Pfam" id="PF08447">
    <property type="entry name" value="PAS_3"/>
    <property type="match status" value="1"/>
</dbReference>
<dbReference type="InterPro" id="IPR004358">
    <property type="entry name" value="Sig_transdc_His_kin-like_C"/>
</dbReference>
<dbReference type="EC" id="2.7.13.3" evidence="3"/>
<evidence type="ECO:0000256" key="12">
    <source>
        <dbReference type="ARBA" id="ARBA00023012"/>
    </source>
</evidence>
<keyword evidence="8" id="KW-0547">Nucleotide-binding</keyword>
<dbReference type="SUPFAM" id="SSF47226">
    <property type="entry name" value="Histidine-containing phosphotransfer domain, HPT domain"/>
    <property type="match status" value="1"/>
</dbReference>
<dbReference type="PROSITE" id="PS50110">
    <property type="entry name" value="RESPONSE_REGULATORY"/>
    <property type="match status" value="1"/>
</dbReference>
<dbReference type="FunFam" id="3.30.565.10:FF:000010">
    <property type="entry name" value="Sensor histidine kinase RcsC"/>
    <property type="match status" value="1"/>
</dbReference>
<dbReference type="Gene3D" id="1.10.287.130">
    <property type="match status" value="1"/>
</dbReference>
<accession>A0A5C8KBF5</accession>
<dbReference type="Pfam" id="PF08448">
    <property type="entry name" value="PAS_4"/>
    <property type="match status" value="4"/>
</dbReference>
<dbReference type="GO" id="GO:0000155">
    <property type="term" value="F:phosphorelay sensor kinase activity"/>
    <property type="evidence" value="ECO:0007669"/>
    <property type="project" value="InterPro"/>
</dbReference>
<evidence type="ECO:0000259" key="20">
    <source>
        <dbReference type="PROSITE" id="PS50894"/>
    </source>
</evidence>
<dbReference type="GO" id="GO:0005886">
    <property type="term" value="C:plasma membrane"/>
    <property type="evidence" value="ECO:0007669"/>
    <property type="project" value="UniProtKB-SubCell"/>
</dbReference>
<evidence type="ECO:0000313" key="22">
    <source>
        <dbReference type="Proteomes" id="UP000321926"/>
    </source>
</evidence>
<dbReference type="InterPro" id="IPR013656">
    <property type="entry name" value="PAS_4"/>
</dbReference>
<dbReference type="SMART" id="SM00388">
    <property type="entry name" value="HisKA"/>
    <property type="match status" value="1"/>
</dbReference>
<evidence type="ECO:0000256" key="13">
    <source>
        <dbReference type="ARBA" id="ARBA00023136"/>
    </source>
</evidence>
<dbReference type="InterPro" id="IPR013767">
    <property type="entry name" value="PAS_fold"/>
</dbReference>
<evidence type="ECO:0000256" key="14">
    <source>
        <dbReference type="PROSITE-ProRule" id="PRU00110"/>
    </source>
</evidence>
<dbReference type="InterPro" id="IPR013655">
    <property type="entry name" value="PAS_fold_3"/>
</dbReference>
<evidence type="ECO:0000256" key="1">
    <source>
        <dbReference type="ARBA" id="ARBA00000085"/>
    </source>
</evidence>
<evidence type="ECO:0000256" key="8">
    <source>
        <dbReference type="ARBA" id="ARBA00022741"/>
    </source>
</evidence>
<evidence type="ECO:0000256" key="2">
    <source>
        <dbReference type="ARBA" id="ARBA00004651"/>
    </source>
</evidence>
<evidence type="ECO:0000259" key="16">
    <source>
        <dbReference type="PROSITE" id="PS50109"/>
    </source>
</evidence>
<dbReference type="CDD" id="cd00082">
    <property type="entry name" value="HisKA"/>
    <property type="match status" value="1"/>
</dbReference>
<dbReference type="PROSITE" id="PS50113">
    <property type="entry name" value="PAC"/>
    <property type="match status" value="5"/>
</dbReference>
<dbReference type="FunFam" id="1.10.287.130:FF:000003">
    <property type="entry name" value="Histidine kinase"/>
    <property type="match status" value="1"/>
</dbReference>
<dbReference type="GO" id="GO:0006355">
    <property type="term" value="P:regulation of DNA-templated transcription"/>
    <property type="evidence" value="ECO:0007669"/>
    <property type="project" value="InterPro"/>
</dbReference>
<dbReference type="InterPro" id="IPR001789">
    <property type="entry name" value="Sig_transdc_resp-reg_receiver"/>
</dbReference>
<keyword evidence="11" id="KW-1133">Transmembrane helix</keyword>
<feature type="domain" description="Histidine kinase" evidence="16">
    <location>
        <begin position="1012"/>
        <end position="1233"/>
    </location>
</feature>
<feature type="domain" description="PAS" evidence="18">
    <location>
        <begin position="744"/>
        <end position="815"/>
    </location>
</feature>
<dbReference type="SMART" id="SM00448">
    <property type="entry name" value="REC"/>
    <property type="match status" value="1"/>
</dbReference>
<feature type="domain" description="PAC" evidence="19">
    <location>
        <begin position="818"/>
        <end position="870"/>
    </location>
</feature>
<dbReference type="InterPro" id="IPR003594">
    <property type="entry name" value="HATPase_dom"/>
</dbReference>
<dbReference type="GO" id="GO:0005524">
    <property type="term" value="F:ATP binding"/>
    <property type="evidence" value="ECO:0007669"/>
    <property type="project" value="UniProtKB-KW"/>
</dbReference>
<reference evidence="21 22" key="1">
    <citation type="submission" date="2019-08" db="EMBL/GenBank/DDBJ databases">
        <authorList>
            <person name="Shi S."/>
        </authorList>
    </citation>
    <scope>NUCLEOTIDE SEQUENCE [LARGE SCALE GENOMIC DNA]</scope>
    <source>
        <strain evidence="21 22">GY10130</strain>
    </source>
</reference>
<dbReference type="OrthoDB" id="9797097at2"/>
<dbReference type="PANTHER" id="PTHR45339:SF1">
    <property type="entry name" value="HYBRID SIGNAL TRANSDUCTION HISTIDINE KINASE J"/>
    <property type="match status" value="1"/>
</dbReference>
<comment type="caution">
    <text evidence="21">The sequence shown here is derived from an EMBL/GenBank/DDBJ whole genome shotgun (WGS) entry which is preliminary data.</text>
</comment>
<feature type="domain" description="PAS" evidence="18">
    <location>
        <begin position="235"/>
        <end position="309"/>
    </location>
</feature>
<dbReference type="Gene3D" id="3.40.50.2300">
    <property type="match status" value="1"/>
</dbReference>
<keyword evidence="9" id="KW-0418">Kinase</keyword>
<evidence type="ECO:0000259" key="18">
    <source>
        <dbReference type="PROSITE" id="PS50112"/>
    </source>
</evidence>
<feature type="domain" description="PAC" evidence="19">
    <location>
        <begin position="441"/>
        <end position="497"/>
    </location>
</feature>
<protein>
    <recommendedName>
        <fullName evidence="3">histidine kinase</fullName>
        <ecNumber evidence="3">2.7.13.3</ecNumber>
    </recommendedName>
</protein>
<dbReference type="SMART" id="SM00086">
    <property type="entry name" value="PAC"/>
    <property type="match status" value="4"/>
</dbReference>
<dbReference type="InterPro" id="IPR003661">
    <property type="entry name" value="HisK_dim/P_dom"/>
</dbReference>
<dbReference type="Pfam" id="PF13188">
    <property type="entry name" value="PAS_8"/>
    <property type="match status" value="1"/>
</dbReference>
<keyword evidence="5 15" id="KW-0597">Phosphoprotein</keyword>
<evidence type="ECO:0000256" key="10">
    <source>
        <dbReference type="ARBA" id="ARBA00022840"/>
    </source>
</evidence>
<evidence type="ECO:0000256" key="11">
    <source>
        <dbReference type="ARBA" id="ARBA00022989"/>
    </source>
</evidence>
<feature type="domain" description="HPt" evidence="20">
    <location>
        <begin position="1415"/>
        <end position="1510"/>
    </location>
</feature>
<dbReference type="PRINTS" id="PR00344">
    <property type="entry name" value="BCTRLSENSOR"/>
</dbReference>
<dbReference type="Gene3D" id="1.20.120.160">
    <property type="entry name" value="HPT domain"/>
    <property type="match status" value="1"/>
</dbReference>
<feature type="domain" description="PAC" evidence="19">
    <location>
        <begin position="943"/>
        <end position="994"/>
    </location>
</feature>
<dbReference type="InterPro" id="IPR035965">
    <property type="entry name" value="PAS-like_dom_sf"/>
</dbReference>
<name>A0A5C8KBF5_9BACT</name>
<feature type="domain" description="Response regulatory" evidence="17">
    <location>
        <begin position="1255"/>
        <end position="1373"/>
    </location>
</feature>
<dbReference type="CDD" id="cd17546">
    <property type="entry name" value="REC_hyHK_CKI1_RcsC-like"/>
    <property type="match status" value="1"/>
</dbReference>
<dbReference type="InterPro" id="IPR000014">
    <property type="entry name" value="PAS"/>
</dbReference>
<gene>
    <name evidence="21" type="ORF">FVR03_04890</name>
</gene>
<evidence type="ECO:0000313" key="21">
    <source>
        <dbReference type="EMBL" id="TXK50522.1"/>
    </source>
</evidence>
<dbReference type="InterPro" id="IPR000700">
    <property type="entry name" value="PAS-assoc_C"/>
</dbReference>
<dbReference type="InterPro" id="IPR005467">
    <property type="entry name" value="His_kinase_dom"/>
</dbReference>
<dbReference type="Pfam" id="PF00512">
    <property type="entry name" value="HisKA"/>
    <property type="match status" value="1"/>
</dbReference>
<dbReference type="InterPro" id="IPR008207">
    <property type="entry name" value="Sig_transdc_His_kin_Hpt_dom"/>
</dbReference>
<feature type="modified residue" description="Phosphohistidine" evidence="14">
    <location>
        <position position="1454"/>
    </location>
</feature>
<dbReference type="Pfam" id="PF00072">
    <property type="entry name" value="Response_reg"/>
    <property type="match status" value="1"/>
</dbReference>
<dbReference type="EMBL" id="VRTY01000012">
    <property type="protein sequence ID" value="TXK50522.1"/>
    <property type="molecule type" value="Genomic_DNA"/>
</dbReference>
<dbReference type="Gene3D" id="3.30.450.20">
    <property type="entry name" value="PAS domain"/>
    <property type="match status" value="6"/>
</dbReference>
<dbReference type="CDD" id="cd16922">
    <property type="entry name" value="HATPase_EvgS-ArcB-TorS-like"/>
    <property type="match status" value="1"/>
</dbReference>
<evidence type="ECO:0000259" key="17">
    <source>
        <dbReference type="PROSITE" id="PS50110"/>
    </source>
</evidence>